<name>A0A5S9QV54_9GAMM</name>
<evidence type="ECO:0000313" key="14">
    <source>
        <dbReference type="Proteomes" id="UP000441399"/>
    </source>
</evidence>
<evidence type="ECO:0000256" key="3">
    <source>
        <dbReference type="ARBA" id="ARBA00008741"/>
    </source>
</evidence>
<comment type="function">
    <text evidence="1 12">Required for the export of heme to the periplasm for the biogenesis of c-type cytochromes.</text>
</comment>
<protein>
    <recommendedName>
        <fullName evidence="4 12">Heme exporter protein D</fullName>
    </recommendedName>
</protein>
<keyword evidence="9 12" id="KW-0201">Cytochrome c-type biogenesis</keyword>
<dbReference type="GO" id="GO:0017004">
    <property type="term" value="P:cytochrome complex assembly"/>
    <property type="evidence" value="ECO:0007669"/>
    <property type="project" value="UniProtKB-KW"/>
</dbReference>
<keyword evidence="10 12" id="KW-1133">Transmembrane helix</keyword>
<evidence type="ECO:0000256" key="9">
    <source>
        <dbReference type="ARBA" id="ARBA00022748"/>
    </source>
</evidence>
<dbReference type="EMBL" id="CACSIO010000045">
    <property type="protein sequence ID" value="CAA0122344.1"/>
    <property type="molecule type" value="Genomic_DNA"/>
</dbReference>
<evidence type="ECO:0000256" key="4">
    <source>
        <dbReference type="ARBA" id="ARBA00016461"/>
    </source>
</evidence>
<proteinExistence type="inferred from homology"/>
<accession>A0A5S9QV54</accession>
<dbReference type="InterPro" id="IPR007078">
    <property type="entry name" value="Haem_export_protD_CcmD"/>
</dbReference>
<dbReference type="GO" id="GO:1903607">
    <property type="term" value="P:cytochrome c biosynthetic process"/>
    <property type="evidence" value="ECO:0007669"/>
    <property type="project" value="TreeGrafter"/>
</dbReference>
<evidence type="ECO:0000256" key="8">
    <source>
        <dbReference type="ARBA" id="ARBA00022692"/>
    </source>
</evidence>
<dbReference type="Proteomes" id="UP000441399">
    <property type="component" value="Unassembled WGS sequence"/>
</dbReference>
<dbReference type="OrthoDB" id="9815607at2"/>
<evidence type="ECO:0000256" key="10">
    <source>
        <dbReference type="ARBA" id="ARBA00022989"/>
    </source>
</evidence>
<feature type="transmembrane region" description="Helical" evidence="12">
    <location>
        <begin position="20"/>
        <end position="38"/>
    </location>
</feature>
<comment type="subcellular location">
    <subcellularLocation>
        <location evidence="2 12">Cell inner membrane</location>
        <topology evidence="2 12">Single-pass membrane protein</topology>
    </subcellularLocation>
</comment>
<keyword evidence="6 12" id="KW-1003">Cell membrane</keyword>
<comment type="similarity">
    <text evidence="3 12">Belongs to the CcmD/CycX/HelD family.</text>
</comment>
<dbReference type="NCBIfam" id="TIGR03141">
    <property type="entry name" value="cytochro_ccmD"/>
    <property type="match status" value="1"/>
</dbReference>
<dbReference type="Pfam" id="PF04995">
    <property type="entry name" value="CcmD"/>
    <property type="match status" value="1"/>
</dbReference>
<keyword evidence="8 12" id="KW-0812">Transmembrane</keyword>
<sequence>MMFDSVEAALHMQGHGFYVWMAYAVTWITIGGLIILPLRRKSALLKGIAQRAKIEDQQKVKNKATDKPKQPR</sequence>
<evidence type="ECO:0000256" key="1">
    <source>
        <dbReference type="ARBA" id="ARBA00002442"/>
    </source>
</evidence>
<dbReference type="AlphaFoldDB" id="A0A5S9QV54"/>
<organism evidence="13 14">
    <name type="scientific">BD1-7 clade bacterium</name>
    <dbReference type="NCBI Taxonomy" id="2029982"/>
    <lineage>
        <taxon>Bacteria</taxon>
        <taxon>Pseudomonadati</taxon>
        <taxon>Pseudomonadota</taxon>
        <taxon>Gammaproteobacteria</taxon>
        <taxon>Cellvibrionales</taxon>
        <taxon>Spongiibacteraceae</taxon>
        <taxon>BD1-7 clade</taxon>
    </lineage>
</organism>
<evidence type="ECO:0000256" key="6">
    <source>
        <dbReference type="ARBA" id="ARBA00022475"/>
    </source>
</evidence>
<evidence type="ECO:0000256" key="5">
    <source>
        <dbReference type="ARBA" id="ARBA00022448"/>
    </source>
</evidence>
<keyword evidence="5 12" id="KW-0813">Transport</keyword>
<evidence type="ECO:0000256" key="7">
    <source>
        <dbReference type="ARBA" id="ARBA00022519"/>
    </source>
</evidence>
<gene>
    <name evidence="13" type="ORF">OPDIPICF_02584</name>
</gene>
<evidence type="ECO:0000256" key="11">
    <source>
        <dbReference type="ARBA" id="ARBA00023136"/>
    </source>
</evidence>
<evidence type="ECO:0000256" key="2">
    <source>
        <dbReference type="ARBA" id="ARBA00004377"/>
    </source>
</evidence>
<dbReference type="PANTHER" id="PTHR37531:SF1">
    <property type="entry name" value="HEME EXPORTER PROTEIN D"/>
    <property type="match status" value="1"/>
</dbReference>
<dbReference type="PANTHER" id="PTHR37531">
    <property type="entry name" value="HEME EXPORTER PROTEIN D"/>
    <property type="match status" value="1"/>
</dbReference>
<dbReference type="GO" id="GO:0005886">
    <property type="term" value="C:plasma membrane"/>
    <property type="evidence" value="ECO:0007669"/>
    <property type="project" value="UniProtKB-SubCell"/>
</dbReference>
<keyword evidence="7 12" id="KW-0997">Cell inner membrane</keyword>
<evidence type="ECO:0000256" key="12">
    <source>
        <dbReference type="RuleBase" id="RU363101"/>
    </source>
</evidence>
<keyword evidence="11 12" id="KW-0472">Membrane</keyword>
<evidence type="ECO:0000313" key="13">
    <source>
        <dbReference type="EMBL" id="CAA0122344.1"/>
    </source>
</evidence>
<reference evidence="13 14" key="1">
    <citation type="submission" date="2019-11" db="EMBL/GenBank/DDBJ databases">
        <authorList>
            <person name="Holert J."/>
        </authorList>
    </citation>
    <scope>NUCLEOTIDE SEQUENCE [LARGE SCALE GENOMIC DNA]</scope>
    <source>
        <strain evidence="13">SB11_3</strain>
    </source>
</reference>
<dbReference type="GO" id="GO:0015886">
    <property type="term" value="P:heme transport"/>
    <property type="evidence" value="ECO:0007669"/>
    <property type="project" value="InterPro"/>
</dbReference>
<keyword evidence="14" id="KW-1185">Reference proteome</keyword>
<dbReference type="InterPro" id="IPR052075">
    <property type="entry name" value="Heme_exporter_D"/>
</dbReference>